<dbReference type="InParanoid" id="L2GRY7"/>
<protein>
    <submittedName>
        <fullName evidence="1">Uncharacterized protein</fullName>
    </submittedName>
</protein>
<dbReference type="VEuPathDB" id="MicrosporidiaDB:VCUG_02089"/>
<keyword evidence="2" id="KW-1185">Reference proteome</keyword>
<reference evidence="2" key="1">
    <citation type="submission" date="2011-03" db="EMBL/GenBank/DDBJ databases">
        <title>The genome sequence of Vavraia culicis strain floridensis.</title>
        <authorList>
            <consortium name="The Broad Institute Genome Sequencing Platform"/>
            <person name="Cuomo C."/>
            <person name="Becnel J."/>
            <person name="Sanscrainte N."/>
            <person name="Young S.K."/>
            <person name="Zeng Q."/>
            <person name="Gargeya S."/>
            <person name="Fitzgerald M."/>
            <person name="Haas B."/>
            <person name="Abouelleil A."/>
            <person name="Alvarado L."/>
            <person name="Arachchi H.M."/>
            <person name="Berlin A."/>
            <person name="Chapman S.B."/>
            <person name="Gearin G."/>
            <person name="Goldberg J."/>
            <person name="Griggs A."/>
            <person name="Gujja S."/>
            <person name="Hansen M."/>
            <person name="Heiman D."/>
            <person name="Howarth C."/>
            <person name="Larimer J."/>
            <person name="Lui A."/>
            <person name="MacDonald P.J.P."/>
            <person name="McCowen C."/>
            <person name="Montmayeur A."/>
            <person name="Murphy C."/>
            <person name="Neiman D."/>
            <person name="Pearson M."/>
            <person name="Priest M."/>
            <person name="Roberts A."/>
            <person name="Saif S."/>
            <person name="Shea T."/>
            <person name="Sisk P."/>
            <person name="Stolte C."/>
            <person name="Sykes S."/>
            <person name="Wortman J."/>
            <person name="Nusbaum C."/>
            <person name="Birren B."/>
        </authorList>
    </citation>
    <scope>NUCLEOTIDE SEQUENCE [LARGE SCALE GENOMIC DNA]</scope>
    <source>
        <strain evidence="2">floridensis</strain>
    </source>
</reference>
<organism evidence="1 2">
    <name type="scientific">Vavraia culicis (isolate floridensis)</name>
    <name type="common">Microsporidian parasite</name>
    <dbReference type="NCBI Taxonomy" id="948595"/>
    <lineage>
        <taxon>Eukaryota</taxon>
        <taxon>Fungi</taxon>
        <taxon>Fungi incertae sedis</taxon>
        <taxon>Microsporidia</taxon>
        <taxon>Pleistophoridae</taxon>
        <taxon>Vavraia</taxon>
    </lineage>
</organism>
<evidence type="ECO:0000313" key="1">
    <source>
        <dbReference type="EMBL" id="ELA46411.1"/>
    </source>
</evidence>
<dbReference type="RefSeq" id="XP_008075103.1">
    <property type="nucleotide sequence ID" value="XM_008076912.1"/>
</dbReference>
<name>L2GRY7_VAVCU</name>
<sequence length="134" mass="15015">MVAGINKQCARTGTSFLLNQVCALLHTSTSKQHTFWPAGTHHPPVTCKIPFYHLRLFWLHILVGAKKLILHRKPCCGLDNTRIGPICGKGARKCKTWISYGQVNAFPILTVYAYQESNPSLPVNSSTKPLLKMW</sequence>
<dbReference type="AlphaFoldDB" id="L2GRY7"/>
<accession>L2GRY7</accession>
<dbReference type="EMBL" id="GL877446">
    <property type="protein sequence ID" value="ELA46411.1"/>
    <property type="molecule type" value="Genomic_DNA"/>
</dbReference>
<dbReference type="Proteomes" id="UP000011081">
    <property type="component" value="Unassembled WGS sequence"/>
</dbReference>
<dbReference type="GeneID" id="19879957"/>
<gene>
    <name evidence="1" type="ORF">VCUG_02089</name>
</gene>
<dbReference type="HOGENOM" id="CLU_1897785_0_0_1"/>
<evidence type="ECO:0000313" key="2">
    <source>
        <dbReference type="Proteomes" id="UP000011081"/>
    </source>
</evidence>
<proteinExistence type="predicted"/>